<feature type="region of interest" description="Disordered" evidence="1">
    <location>
        <begin position="1"/>
        <end position="39"/>
    </location>
</feature>
<organism evidence="2">
    <name type="scientific">Mycolicibacterium phage phi1_186018</name>
    <dbReference type="NCBI Taxonomy" id="3236641"/>
    <lineage>
        <taxon>Viruses</taxon>
        <taxon>Duplodnaviria</taxon>
        <taxon>Heunggongvirae</taxon>
        <taxon>Uroviricota</taxon>
        <taxon>Caudoviricetes</taxon>
        <taxon>Bclasvirinae</taxon>
        <taxon>Coopervirus</taxon>
    </lineage>
</organism>
<gene>
    <name evidence="2" type="ORF">NJGIMKJC_CDS0004</name>
</gene>
<protein>
    <submittedName>
        <fullName evidence="2">Uncharacterized protein</fullName>
    </submittedName>
</protein>
<feature type="compositionally biased region" description="Low complexity" evidence="1">
    <location>
        <begin position="1"/>
        <end position="25"/>
    </location>
</feature>
<dbReference type="EMBL" id="PP947710">
    <property type="protein sequence ID" value="XDG31270.1"/>
    <property type="molecule type" value="Genomic_DNA"/>
</dbReference>
<sequence length="39" mass="4262">MPWPRPSSWTTTPCTSSVTTPCTTPKPLLRPKLSTSMEG</sequence>
<reference evidence="2" key="1">
    <citation type="submission" date="2024-06" db="EMBL/GenBank/DDBJ databases">
        <title>The complete genome of Mycolicibacterium smegmatis phage.</title>
        <authorList>
            <person name="Zong M."/>
            <person name="Wu X."/>
            <person name="Feng Y."/>
        </authorList>
    </citation>
    <scope>NUCLEOTIDE SEQUENCE</scope>
</reference>
<evidence type="ECO:0000256" key="1">
    <source>
        <dbReference type="SAM" id="MobiDB-lite"/>
    </source>
</evidence>
<evidence type="ECO:0000313" key="2">
    <source>
        <dbReference type="EMBL" id="XDG31270.1"/>
    </source>
</evidence>
<proteinExistence type="predicted"/>
<name>A0AB39AKF1_9CAUD</name>
<accession>A0AB39AKF1</accession>